<comment type="caution">
    <text evidence="2">The sequence shown here is derived from an EMBL/GenBank/DDBJ whole genome shotgun (WGS) entry which is preliminary data.</text>
</comment>
<keyword evidence="1" id="KW-0472">Membrane</keyword>
<feature type="transmembrane region" description="Helical" evidence="1">
    <location>
        <begin position="44"/>
        <end position="63"/>
    </location>
</feature>
<feature type="transmembrane region" description="Helical" evidence="1">
    <location>
        <begin position="70"/>
        <end position="89"/>
    </location>
</feature>
<gene>
    <name evidence="2" type="ORF">GCM10009096_08940</name>
</gene>
<evidence type="ECO:0008006" key="4">
    <source>
        <dbReference type="Google" id="ProtNLM"/>
    </source>
</evidence>
<dbReference type="EMBL" id="BAAAEM010000002">
    <property type="protein sequence ID" value="GAA0470249.1"/>
    <property type="molecule type" value="Genomic_DNA"/>
</dbReference>
<accession>A0ABP3K5E0</accession>
<evidence type="ECO:0000313" key="2">
    <source>
        <dbReference type="EMBL" id="GAA0470249.1"/>
    </source>
</evidence>
<organism evidence="2 3">
    <name type="scientific">Parasphingorhabdus litoris</name>
    <dbReference type="NCBI Taxonomy" id="394733"/>
    <lineage>
        <taxon>Bacteria</taxon>
        <taxon>Pseudomonadati</taxon>
        <taxon>Pseudomonadota</taxon>
        <taxon>Alphaproteobacteria</taxon>
        <taxon>Sphingomonadales</taxon>
        <taxon>Sphingomonadaceae</taxon>
        <taxon>Parasphingorhabdus</taxon>
    </lineage>
</organism>
<keyword evidence="3" id="KW-1185">Reference proteome</keyword>
<proteinExistence type="predicted"/>
<protein>
    <recommendedName>
        <fullName evidence="4">Phosphopantetheine adenylyltransferase</fullName>
    </recommendedName>
</protein>
<dbReference type="RefSeq" id="WP_229956541.1">
    <property type="nucleotide sequence ID" value="NZ_BAAAEM010000002.1"/>
</dbReference>
<dbReference type="Proteomes" id="UP001500713">
    <property type="component" value="Unassembled WGS sequence"/>
</dbReference>
<name>A0ABP3K5E0_9SPHN</name>
<keyword evidence="1" id="KW-0812">Transmembrane</keyword>
<evidence type="ECO:0000313" key="3">
    <source>
        <dbReference type="Proteomes" id="UP001500713"/>
    </source>
</evidence>
<sequence length="120" mass="13171">MGERICWLILGLVVHLPPFAAFFIPSLITRLYGVSADDVNFALLQHRAALFGMIVIACTWAAFDADVRKLAFVVTALSMISFLAIYGIYNQPTSLRTIAITDAVGLPFLAYVGWKAFATK</sequence>
<reference evidence="3" key="1">
    <citation type="journal article" date="2019" name="Int. J. Syst. Evol. Microbiol.">
        <title>The Global Catalogue of Microorganisms (GCM) 10K type strain sequencing project: providing services to taxonomists for standard genome sequencing and annotation.</title>
        <authorList>
            <consortium name="The Broad Institute Genomics Platform"/>
            <consortium name="The Broad Institute Genome Sequencing Center for Infectious Disease"/>
            <person name="Wu L."/>
            <person name="Ma J."/>
        </authorList>
    </citation>
    <scope>NUCLEOTIDE SEQUENCE [LARGE SCALE GENOMIC DNA]</scope>
    <source>
        <strain evidence="3">JCM 14162</strain>
    </source>
</reference>
<evidence type="ECO:0000256" key="1">
    <source>
        <dbReference type="SAM" id="Phobius"/>
    </source>
</evidence>
<keyword evidence="1" id="KW-1133">Transmembrane helix</keyword>
<feature type="transmembrane region" description="Helical" evidence="1">
    <location>
        <begin position="95"/>
        <end position="114"/>
    </location>
</feature>